<dbReference type="EnsemblMetazoa" id="CapteT53367">
    <property type="protein sequence ID" value="CapteP53367"/>
    <property type="gene ID" value="CapteG53367"/>
</dbReference>
<evidence type="ECO:0000256" key="6">
    <source>
        <dbReference type="ARBA" id="ARBA00022729"/>
    </source>
</evidence>
<sequence length="397" mass="45665">DGFEDWAYVDVREGTHMFWWLYHTYHPDGMENRPLILWLQGGPGGSGAGYGNFDIIGPLRIDQTERNTTWVKEANILFIDNPVGAGYSYVDDLSHLTTTTQEITDDLLVVFRTFLDTHPEFEQTLFYVFGQSYGGKMAAHFTNQLYREVQEGNFDVNVGGYAMGNAWISPVDSVITWGETLFWMGIVDEPGLADITTEADKCSVAVDEERWHDATTAYRQTQYAVNRRSNYVDFYNILKYRVFSRKEETMKRADVPFAEVFYQQNVGYMQPRDLDDIMNGIVKDKIGIVPEDLVWGAQSDDVFTYQEGDFMKPVIDEMDWSLDNTDMDVIVYQGQLDLICDTKGAMDFVQKMQWDGLDDYNIAERKPFVDPEGQTDTFVKANGNFKFYWNMRAGHAV</sequence>
<evidence type="ECO:0000313" key="14">
    <source>
        <dbReference type="Proteomes" id="UP000014760"/>
    </source>
</evidence>
<dbReference type="Proteomes" id="UP000014760">
    <property type="component" value="Unassembled WGS sequence"/>
</dbReference>
<evidence type="ECO:0000313" key="13">
    <source>
        <dbReference type="EnsemblMetazoa" id="CapteP53367"/>
    </source>
</evidence>
<dbReference type="PANTHER" id="PTHR11802:SF3">
    <property type="entry name" value="RETINOID-INDUCIBLE SERINE CARBOXYPEPTIDASE"/>
    <property type="match status" value="1"/>
</dbReference>
<feature type="non-terminal residue" evidence="12">
    <location>
        <position position="1"/>
    </location>
</feature>
<keyword evidence="7" id="KW-0378">Hydrolase</keyword>
<reference evidence="14" key="1">
    <citation type="submission" date="2012-12" db="EMBL/GenBank/DDBJ databases">
        <authorList>
            <person name="Hellsten U."/>
            <person name="Grimwood J."/>
            <person name="Chapman J.A."/>
            <person name="Shapiro H."/>
            <person name="Aerts A."/>
            <person name="Otillar R.P."/>
            <person name="Terry A.Y."/>
            <person name="Boore J.L."/>
            <person name="Simakov O."/>
            <person name="Marletaz F."/>
            <person name="Cho S.-J."/>
            <person name="Edsinger-Gonzales E."/>
            <person name="Havlak P."/>
            <person name="Kuo D.-H."/>
            <person name="Larsson T."/>
            <person name="Lv J."/>
            <person name="Arendt D."/>
            <person name="Savage R."/>
            <person name="Osoegawa K."/>
            <person name="de Jong P."/>
            <person name="Lindberg D.R."/>
            <person name="Seaver E.C."/>
            <person name="Weisblat D.A."/>
            <person name="Putnam N.H."/>
            <person name="Grigoriev I.V."/>
            <person name="Rokhsar D.S."/>
        </authorList>
    </citation>
    <scope>NUCLEOTIDE SEQUENCE</scope>
    <source>
        <strain evidence="14">I ESC-2004</strain>
    </source>
</reference>
<dbReference type="FunFam" id="3.40.50.1820:FF:000075">
    <property type="entry name" value="Carboxypeptidase"/>
    <property type="match status" value="1"/>
</dbReference>
<gene>
    <name evidence="12" type="ORF">CAPTEDRAFT_53367</name>
</gene>
<organism evidence="12">
    <name type="scientific">Capitella teleta</name>
    <name type="common">Polychaete worm</name>
    <dbReference type="NCBI Taxonomy" id="283909"/>
    <lineage>
        <taxon>Eukaryota</taxon>
        <taxon>Metazoa</taxon>
        <taxon>Spiralia</taxon>
        <taxon>Lophotrochozoa</taxon>
        <taxon>Annelida</taxon>
        <taxon>Polychaeta</taxon>
        <taxon>Sedentaria</taxon>
        <taxon>Scolecida</taxon>
        <taxon>Capitellidae</taxon>
        <taxon>Capitella</taxon>
    </lineage>
</organism>
<evidence type="ECO:0000256" key="3">
    <source>
        <dbReference type="ARBA" id="ARBA00022525"/>
    </source>
</evidence>
<name>R7THA0_CAPTE</name>
<dbReference type="OMA" id="WTFMQIF"/>
<evidence type="ECO:0000256" key="1">
    <source>
        <dbReference type="ARBA" id="ARBA00004613"/>
    </source>
</evidence>
<evidence type="ECO:0000256" key="11">
    <source>
        <dbReference type="ARBA" id="ARBA00077736"/>
    </source>
</evidence>
<evidence type="ECO:0000256" key="9">
    <source>
        <dbReference type="ARBA" id="ARBA00055847"/>
    </source>
</evidence>
<dbReference type="SUPFAM" id="SSF53474">
    <property type="entry name" value="alpha/beta-Hydrolases"/>
    <property type="match status" value="1"/>
</dbReference>
<reference evidence="12 14" key="2">
    <citation type="journal article" date="2013" name="Nature">
        <title>Insights into bilaterian evolution from three spiralian genomes.</title>
        <authorList>
            <person name="Simakov O."/>
            <person name="Marletaz F."/>
            <person name="Cho S.J."/>
            <person name="Edsinger-Gonzales E."/>
            <person name="Havlak P."/>
            <person name="Hellsten U."/>
            <person name="Kuo D.H."/>
            <person name="Larsson T."/>
            <person name="Lv J."/>
            <person name="Arendt D."/>
            <person name="Savage R."/>
            <person name="Osoegawa K."/>
            <person name="de Jong P."/>
            <person name="Grimwood J."/>
            <person name="Chapman J.A."/>
            <person name="Shapiro H."/>
            <person name="Aerts A."/>
            <person name="Otillar R.P."/>
            <person name="Terry A.Y."/>
            <person name="Boore J.L."/>
            <person name="Grigoriev I.V."/>
            <person name="Lindberg D.R."/>
            <person name="Seaver E.C."/>
            <person name="Weisblat D.A."/>
            <person name="Putnam N.H."/>
            <person name="Rokhsar D.S."/>
        </authorList>
    </citation>
    <scope>NUCLEOTIDE SEQUENCE</scope>
    <source>
        <strain evidence="12 14">I ESC-2004</strain>
    </source>
</reference>
<keyword evidence="8" id="KW-0325">Glycoprotein</keyword>
<dbReference type="Pfam" id="PF00450">
    <property type="entry name" value="Peptidase_S10"/>
    <property type="match status" value="1"/>
</dbReference>
<dbReference type="EMBL" id="KB309882">
    <property type="protein sequence ID" value="ELT93094.1"/>
    <property type="molecule type" value="Genomic_DNA"/>
</dbReference>
<accession>R7THA0</accession>
<evidence type="ECO:0000256" key="4">
    <source>
        <dbReference type="ARBA" id="ARBA00022645"/>
    </source>
</evidence>
<dbReference type="FunCoup" id="R7THA0">
    <property type="interactions" value="225"/>
</dbReference>
<evidence type="ECO:0000256" key="2">
    <source>
        <dbReference type="ARBA" id="ARBA00009431"/>
    </source>
</evidence>
<dbReference type="OrthoDB" id="443318at2759"/>
<evidence type="ECO:0000256" key="7">
    <source>
        <dbReference type="ARBA" id="ARBA00022801"/>
    </source>
</evidence>
<dbReference type="GO" id="GO:0004185">
    <property type="term" value="F:serine-type carboxypeptidase activity"/>
    <property type="evidence" value="ECO:0007669"/>
    <property type="project" value="InterPro"/>
</dbReference>
<dbReference type="EMBL" id="AMQN01012988">
    <property type="status" value="NOT_ANNOTATED_CDS"/>
    <property type="molecule type" value="Genomic_DNA"/>
</dbReference>
<keyword evidence="5" id="KW-0645">Protease</keyword>
<dbReference type="GO" id="GO:0006508">
    <property type="term" value="P:proteolysis"/>
    <property type="evidence" value="ECO:0007669"/>
    <property type="project" value="UniProtKB-KW"/>
</dbReference>
<keyword evidence="3" id="KW-0964">Secreted</keyword>
<dbReference type="InterPro" id="IPR029058">
    <property type="entry name" value="AB_hydrolase_fold"/>
</dbReference>
<dbReference type="STRING" id="283909.R7THA0"/>
<protein>
    <recommendedName>
        <fullName evidence="10">Retinoid-inducible serine carboxypeptidase</fullName>
    </recommendedName>
    <alternativeName>
        <fullName evidence="11">Serine carboxypeptidase 1</fullName>
    </alternativeName>
</protein>
<comment type="subcellular location">
    <subcellularLocation>
        <location evidence="1">Secreted</location>
    </subcellularLocation>
</comment>
<evidence type="ECO:0000313" key="12">
    <source>
        <dbReference type="EMBL" id="ELT93094.1"/>
    </source>
</evidence>
<evidence type="ECO:0000256" key="8">
    <source>
        <dbReference type="ARBA" id="ARBA00023180"/>
    </source>
</evidence>
<dbReference type="AlphaFoldDB" id="R7THA0"/>
<dbReference type="GO" id="GO:0005576">
    <property type="term" value="C:extracellular region"/>
    <property type="evidence" value="ECO:0007669"/>
    <property type="project" value="UniProtKB-SubCell"/>
</dbReference>
<dbReference type="HOGENOM" id="CLU_008523_1_0_1"/>
<evidence type="ECO:0000256" key="5">
    <source>
        <dbReference type="ARBA" id="ARBA00022670"/>
    </source>
</evidence>
<keyword evidence="14" id="KW-1185">Reference proteome</keyword>
<evidence type="ECO:0000256" key="10">
    <source>
        <dbReference type="ARBA" id="ARBA00070242"/>
    </source>
</evidence>
<dbReference type="InterPro" id="IPR001563">
    <property type="entry name" value="Peptidase_S10"/>
</dbReference>
<proteinExistence type="inferred from homology"/>
<dbReference type="PANTHER" id="PTHR11802">
    <property type="entry name" value="SERINE PROTEASE FAMILY S10 SERINE CARBOXYPEPTIDASE"/>
    <property type="match status" value="1"/>
</dbReference>
<comment type="similarity">
    <text evidence="2">Belongs to the peptidase S10 family.</text>
</comment>
<dbReference type="Gene3D" id="3.40.50.1820">
    <property type="entry name" value="alpha/beta hydrolase"/>
    <property type="match status" value="1"/>
</dbReference>
<feature type="non-terminal residue" evidence="12">
    <location>
        <position position="397"/>
    </location>
</feature>
<keyword evidence="6" id="KW-0732">Signal</keyword>
<comment type="function">
    <text evidence="9">May be involved in vascular wall and kidney homeostasis.</text>
</comment>
<keyword evidence="4" id="KW-0121">Carboxypeptidase</keyword>
<dbReference type="PRINTS" id="PR00724">
    <property type="entry name" value="CRBOXYPTASEC"/>
</dbReference>
<reference evidence="13" key="3">
    <citation type="submission" date="2015-06" db="UniProtKB">
        <authorList>
            <consortium name="EnsemblMetazoa"/>
        </authorList>
    </citation>
    <scope>IDENTIFICATION</scope>
</reference>